<dbReference type="SUPFAM" id="SSF51735">
    <property type="entry name" value="NAD(P)-binding Rossmann-fold domains"/>
    <property type="match status" value="1"/>
</dbReference>
<dbReference type="InterPro" id="IPR042099">
    <property type="entry name" value="ANL_N_sf"/>
</dbReference>
<name>A0A0C9XZV4_9AGAR</name>
<dbReference type="AlphaFoldDB" id="A0A0C9XZV4"/>
<proteinExistence type="predicted"/>
<dbReference type="Gene3D" id="3.40.50.12780">
    <property type="entry name" value="N-terminal domain of ligase-like"/>
    <property type="match status" value="1"/>
</dbReference>
<dbReference type="SUPFAM" id="SSF56801">
    <property type="entry name" value="Acetyl-CoA synthetase-like"/>
    <property type="match status" value="1"/>
</dbReference>
<dbReference type="InterPro" id="IPR013120">
    <property type="entry name" value="FAR_NAD-bd"/>
</dbReference>
<dbReference type="InterPro" id="IPR000873">
    <property type="entry name" value="AMP-dep_synth/lig_dom"/>
</dbReference>
<dbReference type="EMBL" id="KN838582">
    <property type="protein sequence ID" value="KIK03277.1"/>
    <property type="molecule type" value="Genomic_DNA"/>
</dbReference>
<keyword evidence="6" id="KW-1185">Reference proteome</keyword>
<organism evidence="5 6">
    <name type="scientific">Laccaria amethystina LaAM-08-1</name>
    <dbReference type="NCBI Taxonomy" id="1095629"/>
    <lineage>
        <taxon>Eukaryota</taxon>
        <taxon>Fungi</taxon>
        <taxon>Dikarya</taxon>
        <taxon>Basidiomycota</taxon>
        <taxon>Agaricomycotina</taxon>
        <taxon>Agaricomycetes</taxon>
        <taxon>Agaricomycetidae</taxon>
        <taxon>Agaricales</taxon>
        <taxon>Agaricineae</taxon>
        <taxon>Hydnangiaceae</taxon>
        <taxon>Laccaria</taxon>
    </lineage>
</organism>
<dbReference type="Proteomes" id="UP000054477">
    <property type="component" value="Unassembled WGS sequence"/>
</dbReference>
<keyword evidence="2" id="KW-0597">Phosphoprotein</keyword>
<accession>A0A0C9XZV4</accession>
<sequence>MSYTTYKTRQGRRSTTFTSPPLDGSLSMLEIFDFHRKNSPNHPLFLFEEGGTIEGITWAHAVRAVHTAARYIVQICGEDSDDSSTVVAILANTDTFSYFVLLAGIIRAGCQAFPISPRNSPAAVIHLLQETRSKYLLVSHDPSIQRLVGSVYASPALKNPVGEPISIPTFEYLFGGTESDFDPLPPMQQQERNRPSLILHSTGTMSHPKPISIMSHQLVNAGLAPCKHPIISFVSLKRKRLVRFWRSGPLRESFCLSFPSHMASGLTIASFSPRDPPAPPNPDRVFSGAVATRSNYIFCVPSFIEIYSGAPLQKDIGDMLVSKNVNIIPCYGATEVGPVMAFVPVSKKETWEYFQFSPHCRPVFLPYQGNIFQLLFLECPTHSPSIFNAEFQGLRAYNTLDLVISHPTESNLWRIYGRADEQLMHSNGEKTNPIPIESMLTRHSKIQSAVMFGRGQFHAGVIIQPKPQYQFDIGNEGLLAKFRNEIWPLVERVNDCSPTHSRLFKEMILVASPLKPFEISAKNTPRRMAILTAYQDEIKQAYASADKCSQPDIPLPEIWEIEECLVFVRCAVRRVLQVAVTDDEDIFQAGCDSLQATWIRNTLLHALQHSAKASTFRIPQNFVYANPSIRKLGTYMLHVVARGQGSVALLVSSRKITDMERLVQQYSANFPCHRPSGAISAVDGDVVLLTGSTGFLGSHILEQLEKDSSVLRIYALNRKDIKRPERTMFARHKATFQRNSLGTTGLVSSKVVMLQGSSDLEYFGLGKATFHQIQSSVTCVIHNAWRVDFNVTLSSLEPLIAGARRMIDFALGSPLPNPPRFLFISTLGVLTSWTGGPISPEAPILRPTSAIGHGYSESKWVVERMLCKASEQTSLKPLIIRLGHVCGGQAGNWDTSEWIPMLVRSGQVLKCLPHADGVCAGPIRPYFALTFFVITQEITWIPVDAAAAAVIEMRTSKEPFLNLVHPRPAPAPLIFSAFANALDVPLVSYGDWLAALESSRSEGSDAAVAEAIENPALILLDFFRSVYRPVSVLDRDREAFGFPSAAIDRALTAAPIQLGNVPPISEENVVSWMTYWWNIGFLKR</sequence>
<dbReference type="InterPro" id="IPR051414">
    <property type="entry name" value="Adenylate-forming_Reductase"/>
</dbReference>
<dbReference type="Pfam" id="PF23562">
    <property type="entry name" value="AMP-binding_C_3"/>
    <property type="match status" value="1"/>
</dbReference>
<evidence type="ECO:0000256" key="2">
    <source>
        <dbReference type="ARBA" id="ARBA00022553"/>
    </source>
</evidence>
<evidence type="ECO:0000313" key="5">
    <source>
        <dbReference type="EMBL" id="KIK03277.1"/>
    </source>
</evidence>
<gene>
    <name evidence="5" type="ORF">K443DRAFT_131495</name>
</gene>
<dbReference type="PANTHER" id="PTHR43439:SF2">
    <property type="entry name" value="ENZYME, PUTATIVE (JCVI)-RELATED"/>
    <property type="match status" value="1"/>
</dbReference>
<feature type="domain" description="Thioester reductase (TE)" evidence="4">
    <location>
        <begin position="689"/>
        <end position="947"/>
    </location>
</feature>
<dbReference type="HOGENOM" id="CLU_002220_1_0_1"/>
<dbReference type="Pfam" id="PF07993">
    <property type="entry name" value="NAD_binding_4"/>
    <property type="match status" value="1"/>
</dbReference>
<reference evidence="6" key="2">
    <citation type="submission" date="2015-01" db="EMBL/GenBank/DDBJ databases">
        <title>Evolutionary Origins and Diversification of the Mycorrhizal Mutualists.</title>
        <authorList>
            <consortium name="DOE Joint Genome Institute"/>
            <consortium name="Mycorrhizal Genomics Consortium"/>
            <person name="Kohler A."/>
            <person name="Kuo A."/>
            <person name="Nagy L.G."/>
            <person name="Floudas D."/>
            <person name="Copeland A."/>
            <person name="Barry K.W."/>
            <person name="Cichocki N."/>
            <person name="Veneault-Fourrey C."/>
            <person name="LaButti K."/>
            <person name="Lindquist E.A."/>
            <person name="Lipzen A."/>
            <person name="Lundell T."/>
            <person name="Morin E."/>
            <person name="Murat C."/>
            <person name="Riley R."/>
            <person name="Ohm R."/>
            <person name="Sun H."/>
            <person name="Tunlid A."/>
            <person name="Henrissat B."/>
            <person name="Grigoriev I.V."/>
            <person name="Hibbett D.S."/>
            <person name="Martin F."/>
        </authorList>
    </citation>
    <scope>NUCLEOTIDE SEQUENCE [LARGE SCALE GENOMIC DNA]</scope>
    <source>
        <strain evidence="6">LaAM-08-1</strain>
    </source>
</reference>
<dbReference type="Gene3D" id="3.40.50.720">
    <property type="entry name" value="NAD(P)-binding Rossmann-like Domain"/>
    <property type="match status" value="1"/>
</dbReference>
<evidence type="ECO:0000259" key="3">
    <source>
        <dbReference type="Pfam" id="PF00501"/>
    </source>
</evidence>
<dbReference type="PANTHER" id="PTHR43439">
    <property type="entry name" value="PHENYLACETATE-COENZYME A LIGASE"/>
    <property type="match status" value="1"/>
</dbReference>
<dbReference type="OrthoDB" id="429813at2759"/>
<reference evidence="5 6" key="1">
    <citation type="submission" date="2014-04" db="EMBL/GenBank/DDBJ databases">
        <authorList>
            <consortium name="DOE Joint Genome Institute"/>
            <person name="Kuo A."/>
            <person name="Kohler A."/>
            <person name="Nagy L.G."/>
            <person name="Floudas D."/>
            <person name="Copeland A."/>
            <person name="Barry K.W."/>
            <person name="Cichocki N."/>
            <person name="Veneault-Fourrey C."/>
            <person name="LaButti K."/>
            <person name="Lindquist E.A."/>
            <person name="Lipzen A."/>
            <person name="Lundell T."/>
            <person name="Morin E."/>
            <person name="Murat C."/>
            <person name="Sun H."/>
            <person name="Tunlid A."/>
            <person name="Henrissat B."/>
            <person name="Grigoriev I.V."/>
            <person name="Hibbett D.S."/>
            <person name="Martin F."/>
            <person name="Nordberg H.P."/>
            <person name="Cantor M.N."/>
            <person name="Hua S.X."/>
        </authorList>
    </citation>
    <scope>NUCLEOTIDE SEQUENCE [LARGE SCALE GENOMIC DNA]</scope>
    <source>
        <strain evidence="5 6">LaAM-08-1</strain>
    </source>
</reference>
<dbReference type="STRING" id="1095629.A0A0C9XZV4"/>
<feature type="domain" description="AMP-dependent synthetase/ligase" evidence="3">
    <location>
        <begin position="37"/>
        <end position="304"/>
    </location>
</feature>
<dbReference type="InterPro" id="IPR036291">
    <property type="entry name" value="NAD(P)-bd_dom_sf"/>
</dbReference>
<evidence type="ECO:0000313" key="6">
    <source>
        <dbReference type="Proteomes" id="UP000054477"/>
    </source>
</evidence>
<protein>
    <submittedName>
        <fullName evidence="5">Unplaced genomic scaffold K443scaffold_47, whole genome shotgun sequence</fullName>
    </submittedName>
</protein>
<evidence type="ECO:0000259" key="4">
    <source>
        <dbReference type="Pfam" id="PF07993"/>
    </source>
</evidence>
<dbReference type="Pfam" id="PF00501">
    <property type="entry name" value="AMP-binding"/>
    <property type="match status" value="1"/>
</dbReference>
<keyword evidence="1" id="KW-0596">Phosphopantetheine</keyword>
<evidence type="ECO:0000256" key="1">
    <source>
        <dbReference type="ARBA" id="ARBA00022450"/>
    </source>
</evidence>